<evidence type="ECO:0000313" key="6">
    <source>
        <dbReference type="EMBL" id="TQM62769.1"/>
    </source>
</evidence>
<evidence type="ECO:0000256" key="1">
    <source>
        <dbReference type="ARBA" id="ARBA00022448"/>
    </source>
</evidence>
<evidence type="ECO:0000256" key="2">
    <source>
        <dbReference type="ARBA" id="ARBA00022741"/>
    </source>
</evidence>
<dbReference type="Proteomes" id="UP000316747">
    <property type="component" value="Unassembled WGS sequence"/>
</dbReference>
<dbReference type="InterPro" id="IPR050093">
    <property type="entry name" value="ABC_SmlMolc_Importer"/>
</dbReference>
<accession>A0A543HWX5</accession>
<dbReference type="SUPFAM" id="SSF50331">
    <property type="entry name" value="MOP-like"/>
    <property type="match status" value="1"/>
</dbReference>
<comment type="caution">
    <text evidence="6">The sequence shown here is derived from an EMBL/GenBank/DDBJ whole genome shotgun (WGS) entry which is preliminary data.</text>
</comment>
<name>A0A543HWX5_9MICO</name>
<gene>
    <name evidence="6" type="ORF">FBY41_2807</name>
</gene>
<dbReference type="RefSeq" id="WP_141844806.1">
    <property type="nucleotide sequence ID" value="NZ_VFPM01000002.1"/>
</dbReference>
<dbReference type="GO" id="GO:0015418">
    <property type="term" value="F:ABC-type quaternary ammonium compound transporting activity"/>
    <property type="evidence" value="ECO:0007669"/>
    <property type="project" value="UniProtKB-EC"/>
</dbReference>
<dbReference type="SMART" id="SM00382">
    <property type="entry name" value="AAA"/>
    <property type="match status" value="1"/>
</dbReference>
<dbReference type="Pfam" id="PF00005">
    <property type="entry name" value="ABC_tran"/>
    <property type="match status" value="1"/>
</dbReference>
<proteinExistence type="predicted"/>
<dbReference type="InterPro" id="IPR008995">
    <property type="entry name" value="Mo/tungstate-bd_C_term_dom"/>
</dbReference>
<dbReference type="SUPFAM" id="SSF52540">
    <property type="entry name" value="P-loop containing nucleoside triphosphate hydrolases"/>
    <property type="match status" value="1"/>
</dbReference>
<sequence length="348" mass="36311">MSTVTLEGVTKAFGATTALDAVDLTVAGGHLTAVLGPSGCGKTTLLRVVAGFVRPDAGTIAVGGTTVEAPGTHVAPERRGVAIVPQEGALFPHLDVAANVAFGLPGRRRDRATAERVEEMLALVGLEGHGDRRPDELSGGQQQRVALARALAPSPGVVVLDEPFSALDAGLRTQVRTEVRGVLRAIGATAVIVTHDQEEALSMADSVAVMDRGRVLMHGTPAEVYQRPADLVVARFVGDLVELPGTKAGATVETALGLLPLHGAADVPDGPVLAALRPEQIRVDGRLERHGHRAHVDDVVFQGHDSIVRLTLTETRPALRLAARSQAPLRPGDDVAVRVIGPALAYPR</sequence>
<dbReference type="AlphaFoldDB" id="A0A543HWX5"/>
<dbReference type="PANTHER" id="PTHR42781:SF4">
    <property type="entry name" value="SPERMIDINE_PUTRESCINE IMPORT ATP-BINDING PROTEIN POTA"/>
    <property type="match status" value="1"/>
</dbReference>
<feature type="domain" description="ABC transporter" evidence="5">
    <location>
        <begin position="4"/>
        <end position="237"/>
    </location>
</feature>
<keyword evidence="1" id="KW-0813">Transport</keyword>
<dbReference type="EC" id="7.6.2.9" evidence="4"/>
<dbReference type="InterPro" id="IPR003439">
    <property type="entry name" value="ABC_transporter-like_ATP-bd"/>
</dbReference>
<organism evidence="6 7">
    <name type="scientific">Humibacillus xanthopallidus</name>
    <dbReference type="NCBI Taxonomy" id="412689"/>
    <lineage>
        <taxon>Bacteria</taxon>
        <taxon>Bacillati</taxon>
        <taxon>Actinomycetota</taxon>
        <taxon>Actinomycetes</taxon>
        <taxon>Micrococcales</taxon>
        <taxon>Intrasporangiaceae</taxon>
        <taxon>Humibacillus</taxon>
    </lineage>
</organism>
<dbReference type="PROSITE" id="PS00211">
    <property type="entry name" value="ABC_TRANSPORTER_1"/>
    <property type="match status" value="1"/>
</dbReference>
<keyword evidence="2" id="KW-0547">Nucleotide-binding</keyword>
<dbReference type="EMBL" id="VFPM01000002">
    <property type="protein sequence ID" value="TQM62769.1"/>
    <property type="molecule type" value="Genomic_DNA"/>
</dbReference>
<dbReference type="OrthoDB" id="9802264at2"/>
<dbReference type="InterPro" id="IPR027417">
    <property type="entry name" value="P-loop_NTPase"/>
</dbReference>
<dbReference type="GO" id="GO:0016887">
    <property type="term" value="F:ATP hydrolysis activity"/>
    <property type="evidence" value="ECO:0007669"/>
    <property type="project" value="InterPro"/>
</dbReference>
<dbReference type="PROSITE" id="PS50893">
    <property type="entry name" value="ABC_TRANSPORTER_2"/>
    <property type="match status" value="1"/>
</dbReference>
<dbReference type="InterPro" id="IPR003593">
    <property type="entry name" value="AAA+_ATPase"/>
</dbReference>
<evidence type="ECO:0000313" key="7">
    <source>
        <dbReference type="Proteomes" id="UP000316747"/>
    </source>
</evidence>
<dbReference type="InterPro" id="IPR013611">
    <property type="entry name" value="Transp-assoc_OB_typ2"/>
</dbReference>
<dbReference type="GO" id="GO:0005524">
    <property type="term" value="F:ATP binding"/>
    <property type="evidence" value="ECO:0007669"/>
    <property type="project" value="UniProtKB-KW"/>
</dbReference>
<dbReference type="InterPro" id="IPR017871">
    <property type="entry name" value="ABC_transporter-like_CS"/>
</dbReference>
<dbReference type="PANTHER" id="PTHR42781">
    <property type="entry name" value="SPERMIDINE/PUTRESCINE IMPORT ATP-BINDING PROTEIN POTA"/>
    <property type="match status" value="1"/>
</dbReference>
<keyword evidence="7" id="KW-1185">Reference proteome</keyword>
<dbReference type="Gene3D" id="3.40.50.300">
    <property type="entry name" value="P-loop containing nucleotide triphosphate hydrolases"/>
    <property type="match status" value="1"/>
</dbReference>
<dbReference type="Pfam" id="PF08402">
    <property type="entry name" value="TOBE_2"/>
    <property type="match status" value="1"/>
</dbReference>
<dbReference type="GO" id="GO:0043190">
    <property type="term" value="C:ATP-binding cassette (ABC) transporter complex"/>
    <property type="evidence" value="ECO:0007669"/>
    <property type="project" value="InterPro"/>
</dbReference>
<reference evidence="6 7" key="1">
    <citation type="submission" date="2019-06" db="EMBL/GenBank/DDBJ databases">
        <title>Genome sequencing of plant associated microbes to promote plant fitness in Sorghum bicolor and Oryza sativa.</title>
        <authorList>
            <person name="Coleman-Derr D."/>
        </authorList>
    </citation>
    <scope>NUCLEOTIDE SEQUENCE [LARGE SCALE GENOMIC DNA]</scope>
    <source>
        <strain evidence="6 7">KV-663</strain>
    </source>
</reference>
<protein>
    <recommendedName>
        <fullName evidence="4">ABC-type quaternary amine transporter</fullName>
        <ecNumber evidence="4">7.6.2.9</ecNumber>
    </recommendedName>
</protein>
<evidence type="ECO:0000259" key="5">
    <source>
        <dbReference type="PROSITE" id="PS50893"/>
    </source>
</evidence>
<evidence type="ECO:0000256" key="4">
    <source>
        <dbReference type="ARBA" id="ARBA00066388"/>
    </source>
</evidence>
<keyword evidence="3 6" id="KW-0067">ATP-binding</keyword>
<dbReference type="FunFam" id="3.40.50.300:FF:000425">
    <property type="entry name" value="Probable ABC transporter, ATP-binding subunit"/>
    <property type="match status" value="1"/>
</dbReference>
<evidence type="ECO:0000256" key="3">
    <source>
        <dbReference type="ARBA" id="ARBA00022840"/>
    </source>
</evidence>